<reference evidence="3" key="1">
    <citation type="journal article" date="2019" name="Int. J. Syst. Evol. Microbiol.">
        <title>The Global Catalogue of Microorganisms (GCM) 10K type strain sequencing project: providing services to taxonomists for standard genome sequencing and annotation.</title>
        <authorList>
            <consortium name="The Broad Institute Genomics Platform"/>
            <consortium name="The Broad Institute Genome Sequencing Center for Infectious Disease"/>
            <person name="Wu L."/>
            <person name="Ma J."/>
        </authorList>
    </citation>
    <scope>NUCLEOTIDE SEQUENCE [LARGE SCALE GENOMIC DNA]</scope>
    <source>
        <strain evidence="3">JCM 16898</strain>
    </source>
</reference>
<proteinExistence type="predicted"/>
<comment type="caution">
    <text evidence="2">The sequence shown here is derived from an EMBL/GenBank/DDBJ whole genome shotgun (WGS) entry which is preliminary data.</text>
</comment>
<keyword evidence="3" id="KW-1185">Reference proteome</keyword>
<name>A0ABP6WJ96_9PSEU</name>
<dbReference type="Proteomes" id="UP001500689">
    <property type="component" value="Unassembled WGS sequence"/>
</dbReference>
<gene>
    <name evidence="2" type="ORF">GCM10022222_38060</name>
</gene>
<organism evidence="2 3">
    <name type="scientific">Amycolatopsis ultiminotia</name>
    <dbReference type="NCBI Taxonomy" id="543629"/>
    <lineage>
        <taxon>Bacteria</taxon>
        <taxon>Bacillati</taxon>
        <taxon>Actinomycetota</taxon>
        <taxon>Actinomycetes</taxon>
        <taxon>Pseudonocardiales</taxon>
        <taxon>Pseudonocardiaceae</taxon>
        <taxon>Amycolatopsis</taxon>
    </lineage>
</organism>
<evidence type="ECO:0000313" key="2">
    <source>
        <dbReference type="EMBL" id="GAA3550923.1"/>
    </source>
</evidence>
<accession>A0ABP6WJ96</accession>
<sequence>MHRPGEVGVRFAVEAPVQARYRPVRQRRHPPRAQESAAEAGAGVVDGVEWHCRCVQDSRVALARPVGQPAEQPDQVPQCPHDQVAEQQVEQQFAIGPAGSVARAAQVGVSRLVEELVKPSASEFHLVVNRLSVHLPSVRHGGRENQTPAVPGLNRALAKKRTRLRNTAQADGTHGRDASRGQGCCAGGGRLRS</sequence>
<evidence type="ECO:0000313" key="3">
    <source>
        <dbReference type="Proteomes" id="UP001500689"/>
    </source>
</evidence>
<protein>
    <submittedName>
        <fullName evidence="2">Uncharacterized protein</fullName>
    </submittedName>
</protein>
<dbReference type="EMBL" id="BAAAZN010000007">
    <property type="protein sequence ID" value="GAA3550923.1"/>
    <property type="molecule type" value="Genomic_DNA"/>
</dbReference>
<feature type="compositionally biased region" description="Gly residues" evidence="1">
    <location>
        <begin position="184"/>
        <end position="193"/>
    </location>
</feature>
<feature type="region of interest" description="Disordered" evidence="1">
    <location>
        <begin position="163"/>
        <end position="193"/>
    </location>
</feature>
<evidence type="ECO:0000256" key="1">
    <source>
        <dbReference type="SAM" id="MobiDB-lite"/>
    </source>
</evidence>